<evidence type="ECO:0000256" key="1">
    <source>
        <dbReference type="ARBA" id="ARBA00008056"/>
    </source>
</evidence>
<keyword evidence="4 5" id="KW-0408">Iron</keyword>
<comment type="similarity">
    <text evidence="1 5">Belongs to the iron/ascorbate-dependent oxidoreductase family.</text>
</comment>
<dbReference type="GO" id="GO:0046872">
    <property type="term" value="F:metal ion binding"/>
    <property type="evidence" value="ECO:0007669"/>
    <property type="project" value="UniProtKB-KW"/>
</dbReference>
<dbReference type="InterPro" id="IPR027443">
    <property type="entry name" value="IPNS-like_sf"/>
</dbReference>
<protein>
    <recommendedName>
        <fullName evidence="7">Fe2OG dioxygenase domain-containing protein</fullName>
    </recommendedName>
</protein>
<dbReference type="FunFam" id="2.60.120.330:FF:000006">
    <property type="entry name" value="2-oxoglutarate-Fe(II) type oxidoreductase hxnY"/>
    <property type="match status" value="1"/>
</dbReference>
<dbReference type="Proteomes" id="UP000822688">
    <property type="component" value="Chromosome 5"/>
</dbReference>
<keyword evidence="2 5" id="KW-0479">Metal-binding</keyword>
<gene>
    <name evidence="8" type="ORF">KC19_5G062600</name>
</gene>
<evidence type="ECO:0000259" key="7">
    <source>
        <dbReference type="PROSITE" id="PS51471"/>
    </source>
</evidence>
<dbReference type="SUPFAM" id="SSF51197">
    <property type="entry name" value="Clavaminate synthase-like"/>
    <property type="match status" value="1"/>
</dbReference>
<dbReference type="InterPro" id="IPR005123">
    <property type="entry name" value="Oxoglu/Fe-dep_dioxygenase_dom"/>
</dbReference>
<feature type="domain" description="Fe2OG dioxygenase" evidence="7">
    <location>
        <begin position="176"/>
        <end position="282"/>
    </location>
</feature>
<evidence type="ECO:0000256" key="4">
    <source>
        <dbReference type="ARBA" id="ARBA00023004"/>
    </source>
</evidence>
<name>A0A8T0HZU2_CERPU</name>
<sequence length="338" mass="38156">MGVRGRDGEYALECIDMASPDKIKTAARVREACVTSGFFYLVNHGVDPELLDEVFVQSKKFFDLPLEEKMKVIHDKNHRGYTPFEEEVLDPDVQSKGDSKEGYYIGVSVPENDPRAKKPLHGPNQYPSPDVLPGWQETMTRYHSELVILCKKVSRLLALALNLEESFFDKPGITDDAMATLRLLHYSEEISDVGRGIYGTGAHSDYGLLTLLATDDVPGLQICKDKDAVPQVWEDVPPMKGAYIVNLGDMLERWSNGLFRSTLHRVISRGIERYSIPFFFDPNFDCWVECLPTCCSEDNPPKYQPLTSGEHLVNKYKQTHKGFVSDKKAANENPFEGQ</sequence>
<keyword evidence="3 5" id="KW-0560">Oxidoreductase</keyword>
<evidence type="ECO:0000256" key="3">
    <source>
        <dbReference type="ARBA" id="ARBA00023002"/>
    </source>
</evidence>
<dbReference type="GO" id="GO:0051213">
    <property type="term" value="F:dioxygenase activity"/>
    <property type="evidence" value="ECO:0007669"/>
    <property type="project" value="UniProtKB-ARBA"/>
</dbReference>
<dbReference type="AlphaFoldDB" id="A0A8T0HZU2"/>
<keyword evidence="9" id="KW-1185">Reference proteome</keyword>
<dbReference type="EMBL" id="CM026425">
    <property type="protein sequence ID" value="KAG0576199.1"/>
    <property type="molecule type" value="Genomic_DNA"/>
</dbReference>
<dbReference type="InterPro" id="IPR026992">
    <property type="entry name" value="DIOX_N"/>
</dbReference>
<evidence type="ECO:0000256" key="6">
    <source>
        <dbReference type="SAM" id="MobiDB-lite"/>
    </source>
</evidence>
<evidence type="ECO:0000256" key="2">
    <source>
        <dbReference type="ARBA" id="ARBA00022723"/>
    </source>
</evidence>
<proteinExistence type="inferred from homology"/>
<reference evidence="8" key="1">
    <citation type="submission" date="2020-06" db="EMBL/GenBank/DDBJ databases">
        <title>WGS assembly of Ceratodon purpureus strain R40.</title>
        <authorList>
            <person name="Carey S.B."/>
            <person name="Jenkins J."/>
            <person name="Shu S."/>
            <person name="Lovell J.T."/>
            <person name="Sreedasyam A."/>
            <person name="Maumus F."/>
            <person name="Tiley G.P."/>
            <person name="Fernandez-Pozo N."/>
            <person name="Barry K."/>
            <person name="Chen C."/>
            <person name="Wang M."/>
            <person name="Lipzen A."/>
            <person name="Daum C."/>
            <person name="Saski C.A."/>
            <person name="Payton A.C."/>
            <person name="Mcbreen J.C."/>
            <person name="Conrad R.E."/>
            <person name="Kollar L.M."/>
            <person name="Olsson S."/>
            <person name="Huttunen S."/>
            <person name="Landis J.B."/>
            <person name="Wickett N.J."/>
            <person name="Johnson M.G."/>
            <person name="Rensing S.A."/>
            <person name="Grimwood J."/>
            <person name="Schmutz J."/>
            <person name="Mcdaniel S.F."/>
        </authorList>
    </citation>
    <scope>NUCLEOTIDE SEQUENCE</scope>
    <source>
        <strain evidence="8">R40</strain>
    </source>
</reference>
<dbReference type="PANTHER" id="PTHR10209">
    <property type="entry name" value="OXIDOREDUCTASE, 2OG-FE II OXYGENASE FAMILY PROTEIN"/>
    <property type="match status" value="1"/>
</dbReference>
<dbReference type="PROSITE" id="PS51471">
    <property type="entry name" value="FE2OG_OXY"/>
    <property type="match status" value="1"/>
</dbReference>
<dbReference type="PANTHER" id="PTHR10209:SF867">
    <property type="entry name" value="2-OXOGLUTARATE (2OG) AND FE(II)-DEPENDENT OXYGENASE SUPERFAMILY PROTEIN"/>
    <property type="match status" value="1"/>
</dbReference>
<comment type="caution">
    <text evidence="8">The sequence shown here is derived from an EMBL/GenBank/DDBJ whole genome shotgun (WGS) entry which is preliminary data.</text>
</comment>
<evidence type="ECO:0000313" key="8">
    <source>
        <dbReference type="EMBL" id="KAG0576199.1"/>
    </source>
</evidence>
<evidence type="ECO:0000256" key="5">
    <source>
        <dbReference type="RuleBase" id="RU003682"/>
    </source>
</evidence>
<accession>A0A8T0HZU2</accession>
<dbReference type="Pfam" id="PF03171">
    <property type="entry name" value="2OG-FeII_Oxy"/>
    <property type="match status" value="1"/>
</dbReference>
<evidence type="ECO:0000313" key="9">
    <source>
        <dbReference type="Proteomes" id="UP000822688"/>
    </source>
</evidence>
<organism evidence="8 9">
    <name type="scientific">Ceratodon purpureus</name>
    <name type="common">Fire moss</name>
    <name type="synonym">Dicranum purpureum</name>
    <dbReference type="NCBI Taxonomy" id="3225"/>
    <lineage>
        <taxon>Eukaryota</taxon>
        <taxon>Viridiplantae</taxon>
        <taxon>Streptophyta</taxon>
        <taxon>Embryophyta</taxon>
        <taxon>Bryophyta</taxon>
        <taxon>Bryophytina</taxon>
        <taxon>Bryopsida</taxon>
        <taxon>Dicranidae</taxon>
        <taxon>Pseudoditrichales</taxon>
        <taxon>Ditrichaceae</taxon>
        <taxon>Ceratodon</taxon>
    </lineage>
</organism>
<dbReference type="PRINTS" id="PR00682">
    <property type="entry name" value="IPNSYNTHASE"/>
</dbReference>
<dbReference type="Pfam" id="PF14226">
    <property type="entry name" value="DIOX_N"/>
    <property type="match status" value="1"/>
</dbReference>
<dbReference type="InterPro" id="IPR044861">
    <property type="entry name" value="IPNS-like_FE2OG_OXY"/>
</dbReference>
<feature type="region of interest" description="Disordered" evidence="6">
    <location>
        <begin position="108"/>
        <end position="129"/>
    </location>
</feature>
<dbReference type="Gene3D" id="2.60.120.330">
    <property type="entry name" value="B-lactam Antibiotic, Isopenicillin N Synthase, Chain"/>
    <property type="match status" value="1"/>
</dbReference>